<evidence type="ECO:0000313" key="3">
    <source>
        <dbReference type="Proteomes" id="UP000026249"/>
    </source>
</evidence>
<dbReference type="RefSeq" id="WP_035260659.1">
    <property type="nucleotide sequence ID" value="NZ_JFKE01000005.1"/>
</dbReference>
<comment type="caution">
    <text evidence="2">The sequence shown here is derived from an EMBL/GenBank/DDBJ whole genome shotgun (WGS) entry which is preliminary data.</text>
</comment>
<evidence type="ECO:0000256" key="1">
    <source>
        <dbReference type="SAM" id="SignalP"/>
    </source>
</evidence>
<organism evidence="2 3">
    <name type="scientific">Actibacterium mucosum KCTC 23349</name>
    <dbReference type="NCBI Taxonomy" id="1454373"/>
    <lineage>
        <taxon>Bacteria</taxon>
        <taxon>Pseudomonadati</taxon>
        <taxon>Pseudomonadota</taxon>
        <taxon>Alphaproteobacteria</taxon>
        <taxon>Rhodobacterales</taxon>
        <taxon>Roseobacteraceae</taxon>
        <taxon>Actibacterium</taxon>
    </lineage>
</organism>
<dbReference type="InterPro" id="IPR036374">
    <property type="entry name" value="OxRdtase_Mopterin-bd_sf"/>
</dbReference>
<feature type="signal peptide" evidence="1">
    <location>
        <begin position="1"/>
        <end position="24"/>
    </location>
</feature>
<dbReference type="Gene3D" id="3.90.420.10">
    <property type="entry name" value="Oxidoreductase, molybdopterin-binding domain"/>
    <property type="match status" value="1"/>
</dbReference>
<accession>A0A037ZJT8</accession>
<evidence type="ECO:0000313" key="2">
    <source>
        <dbReference type="EMBL" id="KAJ55101.1"/>
    </source>
</evidence>
<protein>
    <submittedName>
        <fullName evidence="2">Uncharacterized protein</fullName>
    </submittedName>
</protein>
<keyword evidence="1" id="KW-0732">Signal</keyword>
<dbReference type="Proteomes" id="UP000026249">
    <property type="component" value="Unassembled WGS sequence"/>
</dbReference>
<keyword evidence="3" id="KW-1185">Reference proteome</keyword>
<dbReference type="STRING" id="1454373.ACMU_15205"/>
<feature type="chain" id="PRO_5001559480" evidence="1">
    <location>
        <begin position="25"/>
        <end position="162"/>
    </location>
</feature>
<dbReference type="SUPFAM" id="SSF56524">
    <property type="entry name" value="Oxidoreductase molybdopterin-binding domain"/>
    <property type="match status" value="1"/>
</dbReference>
<gene>
    <name evidence="2" type="ORF">ACMU_15205</name>
</gene>
<dbReference type="OrthoDB" id="9798763at2"/>
<sequence length="162" mass="17047">MNHHSSTGFAIAGAVCLAAFAASAEEGPALQVVSANPTGTTLELSLSDLDALPQVSFETSTIWTDTAITFSGVAMAEIIKAAGLTGSTVEMVALNDYAATIPMSDVAESAPIIATRIDGATLSVRDKGPFWVVFPYDADPKYQTETVYSQSVWQLSRLNILD</sequence>
<name>A0A037ZJT8_9RHOB</name>
<reference evidence="2 3" key="1">
    <citation type="submission" date="2014-03" db="EMBL/GenBank/DDBJ databases">
        <title>Draft Genome Sequence of Actibacterium mucosum KCTC 23349, a Marine Alphaproteobacterium with Complex Ionic Requirements Isolated from Mediterranean Seawater at Malvarrosa Beach, Valencia, Spain.</title>
        <authorList>
            <person name="Arahal D.R."/>
            <person name="Shao Z."/>
            <person name="Lai Q."/>
            <person name="Pujalte M.J."/>
        </authorList>
    </citation>
    <scope>NUCLEOTIDE SEQUENCE [LARGE SCALE GENOMIC DNA]</scope>
    <source>
        <strain evidence="2 3">KCTC 23349</strain>
    </source>
</reference>
<dbReference type="AlphaFoldDB" id="A0A037ZJT8"/>
<dbReference type="EMBL" id="JFKE01000005">
    <property type="protein sequence ID" value="KAJ55101.1"/>
    <property type="molecule type" value="Genomic_DNA"/>
</dbReference>
<proteinExistence type="predicted"/>